<dbReference type="CDD" id="cd04471">
    <property type="entry name" value="S1_RNase_R"/>
    <property type="match status" value="1"/>
</dbReference>
<keyword evidence="3 8" id="KW-0963">Cytoplasm</keyword>
<dbReference type="PANTHER" id="PTHR23355">
    <property type="entry name" value="RIBONUCLEASE"/>
    <property type="match status" value="1"/>
</dbReference>
<comment type="caution">
    <text evidence="10">The sequence shown here is derived from an EMBL/GenBank/DDBJ whole genome shotgun (WGS) entry which is preliminary data.</text>
</comment>
<protein>
    <recommendedName>
        <fullName evidence="8">Ribonuclease R</fullName>
        <shortName evidence="8">RNase R</shortName>
        <ecNumber evidence="8">3.1.13.1</ecNumber>
    </recommendedName>
</protein>
<organism evidence="10 12">
    <name type="scientific">Butyricicoccus porcorum</name>
    <dbReference type="NCBI Taxonomy" id="1945634"/>
    <lineage>
        <taxon>Bacteria</taxon>
        <taxon>Bacillati</taxon>
        <taxon>Bacillota</taxon>
        <taxon>Clostridia</taxon>
        <taxon>Eubacteriales</taxon>
        <taxon>Butyricicoccaceae</taxon>
        <taxon>Butyricicoccus</taxon>
    </lineage>
</organism>
<evidence type="ECO:0000256" key="4">
    <source>
        <dbReference type="ARBA" id="ARBA00022722"/>
    </source>
</evidence>
<dbReference type="EMBL" id="NHOC01000019">
    <property type="protein sequence ID" value="OUM19446.1"/>
    <property type="molecule type" value="Genomic_DNA"/>
</dbReference>
<comment type="similarity">
    <text evidence="8">Belongs to the RNR ribonuclease family. RNase R subfamily.</text>
</comment>
<dbReference type="InterPro" id="IPR011805">
    <property type="entry name" value="RNase_R"/>
</dbReference>
<accession>A0A252F0V2</accession>
<keyword evidence="7 8" id="KW-0694">RNA-binding</keyword>
<keyword evidence="5 8" id="KW-0378">Hydrolase</keyword>
<dbReference type="NCBIfam" id="TIGR02063">
    <property type="entry name" value="RNase_R"/>
    <property type="match status" value="1"/>
</dbReference>
<dbReference type="PROSITE" id="PS50126">
    <property type="entry name" value="S1"/>
    <property type="match status" value="1"/>
</dbReference>
<dbReference type="SMART" id="SM00357">
    <property type="entry name" value="CSP"/>
    <property type="match status" value="1"/>
</dbReference>
<dbReference type="HAMAP" id="MF_01895">
    <property type="entry name" value="RNase_R"/>
    <property type="match status" value="1"/>
</dbReference>
<proteinExistence type="inferred from homology"/>
<evidence type="ECO:0000313" key="10">
    <source>
        <dbReference type="EMBL" id="OUM19446.1"/>
    </source>
</evidence>
<dbReference type="Pfam" id="PF00773">
    <property type="entry name" value="RNB"/>
    <property type="match status" value="1"/>
</dbReference>
<dbReference type="InterPro" id="IPR050180">
    <property type="entry name" value="RNR_Ribonuclease"/>
</dbReference>
<dbReference type="Gene3D" id="2.40.50.140">
    <property type="entry name" value="Nucleic acid-binding proteins"/>
    <property type="match status" value="2"/>
</dbReference>
<evidence type="ECO:0000256" key="5">
    <source>
        <dbReference type="ARBA" id="ARBA00022801"/>
    </source>
</evidence>
<evidence type="ECO:0000313" key="11">
    <source>
        <dbReference type="EMBL" id="OUM19488.1"/>
    </source>
</evidence>
<dbReference type="NCBIfam" id="TIGR00358">
    <property type="entry name" value="3_prime_RNase"/>
    <property type="match status" value="1"/>
</dbReference>
<dbReference type="SUPFAM" id="SSF50249">
    <property type="entry name" value="Nucleic acid-binding proteins"/>
    <property type="match status" value="4"/>
</dbReference>
<evidence type="ECO:0000256" key="2">
    <source>
        <dbReference type="ARBA" id="ARBA00004496"/>
    </source>
</evidence>
<evidence type="ECO:0000256" key="8">
    <source>
        <dbReference type="HAMAP-Rule" id="MF_01895"/>
    </source>
</evidence>
<evidence type="ECO:0000313" key="12">
    <source>
        <dbReference type="Proteomes" id="UP000194903"/>
    </source>
</evidence>
<dbReference type="InterPro" id="IPR013223">
    <property type="entry name" value="RNase_B_OB_dom"/>
</dbReference>
<evidence type="ECO:0000259" key="9">
    <source>
        <dbReference type="PROSITE" id="PS50126"/>
    </source>
</evidence>
<keyword evidence="4 8" id="KW-0540">Nuclease</keyword>
<dbReference type="Proteomes" id="UP000194903">
    <property type="component" value="Unassembled WGS sequence"/>
</dbReference>
<dbReference type="InterPro" id="IPR001900">
    <property type="entry name" value="RNase_II/R"/>
</dbReference>
<reference evidence="10 12" key="1">
    <citation type="submission" date="2017-05" db="EMBL/GenBank/DDBJ databases">
        <title>Butyricicoccus porcorum sp. nov. a butyrate-producing bacterium from the swine intestinal tract.</title>
        <authorList>
            <person name="Trachsel J."/>
            <person name="Humphrey S."/>
            <person name="Allen H.K."/>
        </authorList>
    </citation>
    <scope>NUCLEOTIDE SEQUENCE [LARGE SCALE GENOMIC DNA]</scope>
    <source>
        <strain evidence="10">BB10</strain>
    </source>
</reference>
<dbReference type="InterPro" id="IPR012340">
    <property type="entry name" value="NA-bd_OB-fold"/>
</dbReference>
<comment type="function">
    <text evidence="8">3'-5' exoribonuclease that releases 5'-nucleoside monophosphates and is involved in maturation of structured RNAs.</text>
</comment>
<keyword evidence="6 8" id="KW-0269">Exonuclease</keyword>
<comment type="catalytic activity">
    <reaction evidence="1 8">
        <text>Exonucleolytic cleavage in the 3'- to 5'-direction to yield nucleoside 5'-phosphates.</text>
        <dbReference type="EC" id="3.1.13.1"/>
    </reaction>
</comment>
<dbReference type="GO" id="GO:0005829">
    <property type="term" value="C:cytosol"/>
    <property type="evidence" value="ECO:0007669"/>
    <property type="project" value="TreeGrafter"/>
</dbReference>
<dbReference type="InterPro" id="IPR022966">
    <property type="entry name" value="RNase_II/R_CS"/>
</dbReference>
<dbReference type="EC" id="3.1.13.1" evidence="8"/>
<dbReference type="Pfam" id="PF08206">
    <property type="entry name" value="OB_RNB"/>
    <property type="match status" value="1"/>
</dbReference>
<dbReference type="Pfam" id="PF17876">
    <property type="entry name" value="CSD2"/>
    <property type="match status" value="1"/>
</dbReference>
<dbReference type="GO" id="GO:0003723">
    <property type="term" value="F:RNA binding"/>
    <property type="evidence" value="ECO:0007669"/>
    <property type="project" value="UniProtKB-UniRule"/>
</dbReference>
<dbReference type="InterPro" id="IPR040476">
    <property type="entry name" value="CSD2"/>
</dbReference>
<dbReference type="OrthoDB" id="9764149at2"/>
<dbReference type="PANTHER" id="PTHR23355:SF9">
    <property type="entry name" value="DIS3-LIKE EXONUCLEASE 2"/>
    <property type="match status" value="1"/>
</dbReference>
<dbReference type="InterPro" id="IPR011129">
    <property type="entry name" value="CSD"/>
</dbReference>
<evidence type="ECO:0000256" key="1">
    <source>
        <dbReference type="ARBA" id="ARBA00001849"/>
    </source>
</evidence>
<evidence type="ECO:0000256" key="3">
    <source>
        <dbReference type="ARBA" id="ARBA00022490"/>
    </source>
</evidence>
<gene>
    <name evidence="8" type="primary">rnr</name>
    <name evidence="11" type="ORF">CBW42_13085</name>
    <name evidence="10" type="ORF">CBW42_13475</name>
</gene>
<evidence type="ECO:0000256" key="6">
    <source>
        <dbReference type="ARBA" id="ARBA00022839"/>
    </source>
</evidence>
<dbReference type="Pfam" id="PF00575">
    <property type="entry name" value="S1"/>
    <property type="match status" value="1"/>
</dbReference>
<feature type="domain" description="S1 motif" evidence="9">
    <location>
        <begin position="629"/>
        <end position="709"/>
    </location>
</feature>
<dbReference type="PROSITE" id="PS01175">
    <property type="entry name" value="RIBONUCLEASE_II"/>
    <property type="match status" value="1"/>
</dbReference>
<dbReference type="GO" id="GO:0006402">
    <property type="term" value="P:mRNA catabolic process"/>
    <property type="evidence" value="ECO:0007669"/>
    <property type="project" value="TreeGrafter"/>
</dbReference>
<comment type="subcellular location">
    <subcellularLocation>
        <location evidence="2 8">Cytoplasm</location>
    </subcellularLocation>
</comment>
<evidence type="ECO:0000256" key="7">
    <source>
        <dbReference type="ARBA" id="ARBA00022884"/>
    </source>
</evidence>
<dbReference type="AlphaFoldDB" id="A0A252F0V2"/>
<dbReference type="SMART" id="SM00316">
    <property type="entry name" value="S1"/>
    <property type="match status" value="1"/>
</dbReference>
<keyword evidence="12" id="KW-1185">Reference proteome</keyword>
<name>A0A252F0V2_9FIRM</name>
<sequence length="716" mass="80290">MTAECKDTVLKQLIIEAAQGVCTQDDIIRALDGRGAHPKHSDLVRVLAELVDEGSLMRARSNRYGRPEAFGCLAGTYCATGRGYAFVRPESGKGEDIFIPPHRGKDAWHGDRVLVRVRQDAHRGGQSDKPNRCEGEVLRILSQTRDDVTGCIVMRGKMTMFRDDSGKLPEIVISKKHIGDAHPGDRVAVKVLFRGNEKFLPQGVVTRVFGSGLTRDAAAAAILYEHDISAPFPQDAMEQAEHIPLFVQEKDWVGRLDLRSQKLFTIDGDTAKDFDDAVSLETLPNGHYRLGVHIADVSYYVTPDSPLDKEAFKRGTSVYYADQVIPMLPLPLSNGICSLNPGVNRLAFSAFIELGKDGTRYSADFHRSVICSYARLTYAQVNRMLAGDWKERNLRQDIAPVLDEMNALAKTLHDRRMQRGALELNIPEPVILCDRNGDPTGVEKRGRGDAERLIEEFMLIANEAVAEALFRHQMPAVYRVHEDPDLDKLRAFATQARLFGYRLREKDLTDTHQLQRILDQTAGNPEQQALPTMLLRSLARARYSPECLGHYGLAAKYYLHFTSPIRRYPDLVVHRMLTRMLAGDQGSRELTALCEQAALQSTERELAADAAEREIEKLYMADYISQYIGHTFDGYISNITNFGVYVQLDNMIEGMVRLDTMKNDWFEFNPERITLFGKHTGQNYHLGMPVNVTLVNASATTGLIDFIFTPDEGTVG</sequence>
<dbReference type="GO" id="GO:0008859">
    <property type="term" value="F:exoribonuclease II activity"/>
    <property type="evidence" value="ECO:0007669"/>
    <property type="project" value="UniProtKB-UniRule"/>
</dbReference>
<dbReference type="RefSeq" id="WP_087022402.1">
    <property type="nucleotide sequence ID" value="NZ_CP178353.1"/>
</dbReference>
<dbReference type="InterPro" id="IPR003029">
    <property type="entry name" value="S1_domain"/>
</dbReference>
<dbReference type="EMBL" id="NHOC01000018">
    <property type="protein sequence ID" value="OUM19488.1"/>
    <property type="molecule type" value="Genomic_DNA"/>
</dbReference>
<dbReference type="SMART" id="SM00955">
    <property type="entry name" value="RNB"/>
    <property type="match status" value="1"/>
</dbReference>
<dbReference type="InterPro" id="IPR004476">
    <property type="entry name" value="RNase_II/RNase_R"/>
</dbReference>